<keyword evidence="4" id="KW-1185">Reference proteome</keyword>
<dbReference type="SUPFAM" id="SSF68906">
    <property type="entry name" value="SAP domain"/>
    <property type="match status" value="1"/>
</dbReference>
<feature type="compositionally biased region" description="Acidic residues" evidence="1">
    <location>
        <begin position="334"/>
        <end position="354"/>
    </location>
</feature>
<feature type="region of interest" description="Disordered" evidence="1">
    <location>
        <begin position="40"/>
        <end position="201"/>
    </location>
</feature>
<feature type="region of interest" description="Disordered" evidence="1">
    <location>
        <begin position="640"/>
        <end position="669"/>
    </location>
</feature>
<sequence>MMDEISDLSVKELRARLKKHSLPTTGKKAELIKRLSVMPLQAEEESTGNDEVMEEEDTEEVCKPVKTKKKKTSTAKKSKKAKAAEPLEEDEQEMMEDEGTVAAPSIDEEAEETTLSEKKRRAKKTTVPAKKEDMVVDKEDTVAREEEADVLNLSNATYDVVSPSKDDKEDVVVEPSEEAAEETDASSKSKKATPLRRPSECRRSIFKKLGVDPAKFTPSSGAAAGGSSAKKERLSVVAAAAAAATPLTARRDLTTTGKKRPSTVATPLTAKRDRKSIVARVEEDTVEMQGTVDAEEQMIGEETTVTRVTSTKRGRRSSRVEMEDEKPPRSVVVIDEEVEDEEQEEREEREEEGETETRPADFPAELWSDDDGDKEREGKEEKEEGEEPMEADHAPEASGRRSTGSSKAAKLPHRAPASASASGASASRSAGRMPPGARFAAAHARVFAAQESIGDSEAKKEARRAALLKTTAATQRLATPKQAAAAMRQPLREQTDKQQPGSGFKFGSTTVPKTFQFGHTAVDDIQRVQKRPSGIPAPSSGLLAKKKVQGEGEKKLDAKARALTRTPATKNPLLLPTIPDDSPFVDRMATPKHVMSSASRAHRGAGGYTPKTGRMGAFVDTTKLSDREYQIALEAGLLPGPSKAKKAASSTTMKQREKEAAEERRARARDDILNVKRKLNLA</sequence>
<feature type="compositionally biased region" description="Basic residues" evidence="1">
    <location>
        <begin position="65"/>
        <end position="81"/>
    </location>
</feature>
<dbReference type="Proteomes" id="UP000005239">
    <property type="component" value="Unassembled WGS sequence"/>
</dbReference>
<feature type="region of interest" description="Disordered" evidence="1">
    <location>
        <begin position="528"/>
        <end position="587"/>
    </location>
</feature>
<dbReference type="Gene3D" id="1.10.720.30">
    <property type="entry name" value="SAP domain"/>
    <property type="match status" value="1"/>
</dbReference>
<feature type="compositionally biased region" description="Basic and acidic residues" evidence="1">
    <location>
        <begin position="390"/>
        <end position="399"/>
    </location>
</feature>
<name>A0A8R1U9M5_PRIPA</name>
<feature type="compositionally biased region" description="Basic and acidic residues" evidence="1">
    <location>
        <begin position="548"/>
        <end position="560"/>
    </location>
</feature>
<dbReference type="InterPro" id="IPR003034">
    <property type="entry name" value="SAP_dom"/>
</dbReference>
<feature type="compositionally biased region" description="Low complexity" evidence="1">
    <location>
        <begin position="465"/>
        <end position="479"/>
    </location>
</feature>
<feature type="region of interest" description="Disordered" evidence="1">
    <location>
        <begin position="248"/>
        <end position="276"/>
    </location>
</feature>
<feature type="compositionally biased region" description="Low complexity" evidence="1">
    <location>
        <begin position="417"/>
        <end position="438"/>
    </location>
</feature>
<feature type="compositionally biased region" description="Basic and acidic residues" evidence="1">
    <location>
        <begin position="373"/>
        <end position="382"/>
    </location>
</feature>
<evidence type="ECO:0000256" key="1">
    <source>
        <dbReference type="SAM" id="MobiDB-lite"/>
    </source>
</evidence>
<protein>
    <recommendedName>
        <fullName evidence="2">SAP domain-containing protein</fullName>
    </recommendedName>
</protein>
<reference evidence="4" key="1">
    <citation type="journal article" date="2008" name="Nat. Genet.">
        <title>The Pristionchus pacificus genome provides a unique perspective on nematode lifestyle and parasitism.</title>
        <authorList>
            <person name="Dieterich C."/>
            <person name="Clifton S.W."/>
            <person name="Schuster L.N."/>
            <person name="Chinwalla A."/>
            <person name="Delehaunty K."/>
            <person name="Dinkelacker I."/>
            <person name="Fulton L."/>
            <person name="Fulton R."/>
            <person name="Godfrey J."/>
            <person name="Minx P."/>
            <person name="Mitreva M."/>
            <person name="Roeseler W."/>
            <person name="Tian H."/>
            <person name="Witte H."/>
            <person name="Yang S.P."/>
            <person name="Wilson R.K."/>
            <person name="Sommer R.J."/>
        </authorList>
    </citation>
    <scope>NUCLEOTIDE SEQUENCE [LARGE SCALE GENOMIC DNA]</scope>
    <source>
        <strain evidence="4">PS312</strain>
    </source>
</reference>
<dbReference type="Pfam" id="PF02037">
    <property type="entry name" value="SAP"/>
    <property type="match status" value="1"/>
</dbReference>
<dbReference type="SMART" id="SM00513">
    <property type="entry name" value="SAP"/>
    <property type="match status" value="1"/>
</dbReference>
<dbReference type="OrthoDB" id="5810714at2759"/>
<feature type="compositionally biased region" description="Basic and acidic residues" evidence="1">
    <location>
        <begin position="318"/>
        <end position="328"/>
    </location>
</feature>
<accession>A0A8R1U9M5</accession>
<evidence type="ECO:0000313" key="4">
    <source>
        <dbReference type="Proteomes" id="UP000005239"/>
    </source>
</evidence>
<feature type="compositionally biased region" description="Polar residues" evidence="1">
    <location>
        <begin position="497"/>
        <end position="511"/>
    </location>
</feature>
<proteinExistence type="predicted"/>
<dbReference type="EnsemblMetazoa" id="PPA14382.1">
    <property type="protein sequence ID" value="PPA14382.1"/>
    <property type="gene ID" value="WBGene00103936"/>
</dbReference>
<feature type="compositionally biased region" description="Basic and acidic residues" evidence="1">
    <location>
        <begin position="654"/>
        <end position="669"/>
    </location>
</feature>
<organism evidence="3 4">
    <name type="scientific">Pristionchus pacificus</name>
    <name type="common">Parasitic nematode worm</name>
    <dbReference type="NCBI Taxonomy" id="54126"/>
    <lineage>
        <taxon>Eukaryota</taxon>
        <taxon>Metazoa</taxon>
        <taxon>Ecdysozoa</taxon>
        <taxon>Nematoda</taxon>
        <taxon>Chromadorea</taxon>
        <taxon>Rhabditida</taxon>
        <taxon>Rhabditina</taxon>
        <taxon>Diplogasteromorpha</taxon>
        <taxon>Diplogasteroidea</taxon>
        <taxon>Neodiplogasteridae</taxon>
        <taxon>Pristionchus</taxon>
    </lineage>
</organism>
<reference evidence="3" key="2">
    <citation type="submission" date="2022-06" db="UniProtKB">
        <authorList>
            <consortium name="EnsemblMetazoa"/>
        </authorList>
    </citation>
    <scope>IDENTIFICATION</scope>
    <source>
        <strain evidence="3">PS312</strain>
    </source>
</reference>
<feature type="compositionally biased region" description="Acidic residues" evidence="1">
    <location>
        <begin position="175"/>
        <end position="184"/>
    </location>
</feature>
<feature type="compositionally biased region" description="Basic and acidic residues" evidence="1">
    <location>
        <begin position="129"/>
        <end position="145"/>
    </location>
</feature>
<dbReference type="PROSITE" id="PS50800">
    <property type="entry name" value="SAP"/>
    <property type="match status" value="1"/>
</dbReference>
<feature type="domain" description="SAP" evidence="2">
    <location>
        <begin position="5"/>
        <end position="39"/>
    </location>
</feature>
<evidence type="ECO:0000259" key="2">
    <source>
        <dbReference type="PROSITE" id="PS50800"/>
    </source>
</evidence>
<dbReference type="InterPro" id="IPR036361">
    <property type="entry name" value="SAP_dom_sf"/>
</dbReference>
<evidence type="ECO:0000313" key="3">
    <source>
        <dbReference type="EnsemblMetazoa" id="PPA14382.1"/>
    </source>
</evidence>
<feature type="region of interest" description="Disordered" evidence="1">
    <location>
        <begin position="451"/>
        <end position="511"/>
    </location>
</feature>
<feature type="compositionally biased region" description="Acidic residues" evidence="1">
    <location>
        <begin position="42"/>
        <end position="59"/>
    </location>
</feature>
<feature type="compositionally biased region" description="Acidic residues" evidence="1">
    <location>
        <begin position="86"/>
        <end position="99"/>
    </location>
</feature>
<dbReference type="AlphaFoldDB" id="A0A8R1U9M5"/>
<gene>
    <name evidence="3" type="primary">WBGene00103936</name>
</gene>
<feature type="region of interest" description="Disordered" evidence="1">
    <location>
        <begin position="288"/>
        <end position="438"/>
    </location>
</feature>